<protein>
    <submittedName>
        <fullName evidence="2">YSIRK signal domain/LPXTG anchor domain surface protein</fullName>
    </submittedName>
</protein>
<dbReference type="SUPFAM" id="SSF49313">
    <property type="entry name" value="Cadherin-like"/>
    <property type="match status" value="4"/>
</dbReference>
<feature type="non-terminal residue" evidence="2">
    <location>
        <position position="353"/>
    </location>
</feature>
<feature type="domain" description="Dystroglycan-type cadherin-like" evidence="1">
    <location>
        <begin position="1"/>
        <end position="80"/>
    </location>
</feature>
<dbReference type="EMBL" id="PYZI01000035">
    <property type="protein sequence ID" value="PTF10711.1"/>
    <property type="molecule type" value="Genomic_DNA"/>
</dbReference>
<evidence type="ECO:0000313" key="3">
    <source>
        <dbReference type="Proteomes" id="UP000242088"/>
    </source>
</evidence>
<accession>A0ABX5I028</accession>
<feature type="domain" description="Dystroglycan-type cadherin-like" evidence="1">
    <location>
        <begin position="268"/>
        <end position="347"/>
    </location>
</feature>
<dbReference type="InterPro" id="IPR015919">
    <property type="entry name" value="Cadherin-like_sf"/>
</dbReference>
<dbReference type="Pfam" id="PF05345">
    <property type="entry name" value="He_PIG"/>
    <property type="match status" value="4"/>
</dbReference>
<name>A0ABX5I028_9STAP</name>
<dbReference type="PANTHER" id="PTHR46343">
    <property type="entry name" value="HYR DOMAIN-CONTAINING PROTEIN"/>
    <property type="match status" value="1"/>
</dbReference>
<sequence>EVNTAIEPVVIKADDNSGQPVTNTVSGLPAGVTFDAASNTISGTPTTVGSYDVIVTSTDAEGNSTTTTFTIGVKDTTDPTVASINNQNPEVNTAIEPIVINAEDNSGQKVTNTVSGLPDGVTFDSETDTISGRPTTVGSYDITVTSTDAEGNSTTTTFTIGVKDTIKPVVTSIDSQNPEVNTAIEPIVINAKDNSGQKVTNTVSGLPDGVTFDSETNTISGTPTTVGSYEVTVTSTDAEGNSTTTTFTIGVKDTIKPVVTSIDSQNPEVNTAIEPIVINAKDNSGQKVTNTVSGLPDGVTFDSETNTISGTPTTVGSYDVTVTTTDASGNSTNTTFKIDVKDTTDPTVANIGN</sequence>
<feature type="domain" description="Dystroglycan-type cadherin-like" evidence="1">
    <location>
        <begin position="179"/>
        <end position="258"/>
    </location>
</feature>
<comment type="caution">
    <text evidence="2">The sequence shown here is derived from an EMBL/GenBank/DDBJ whole genome shotgun (WGS) entry which is preliminary data.</text>
</comment>
<dbReference type="RefSeq" id="WP_216081190.1">
    <property type="nucleotide sequence ID" value="NZ_PYZI01000035.1"/>
</dbReference>
<dbReference type="Gene3D" id="2.60.40.10">
    <property type="entry name" value="Immunoglobulins"/>
    <property type="match status" value="4"/>
</dbReference>
<dbReference type="InterPro" id="IPR043555">
    <property type="entry name" value="SRPX-like"/>
</dbReference>
<dbReference type="InterPro" id="IPR013783">
    <property type="entry name" value="Ig-like_fold"/>
</dbReference>
<dbReference type="Proteomes" id="UP000242088">
    <property type="component" value="Unassembled WGS sequence"/>
</dbReference>
<organism evidence="2 3">
    <name type="scientific">Staphylococcus devriesei</name>
    <dbReference type="NCBI Taxonomy" id="586733"/>
    <lineage>
        <taxon>Bacteria</taxon>
        <taxon>Bacillati</taxon>
        <taxon>Bacillota</taxon>
        <taxon>Bacilli</taxon>
        <taxon>Bacillales</taxon>
        <taxon>Staphylococcaceae</taxon>
        <taxon>Staphylococcus</taxon>
    </lineage>
</organism>
<feature type="non-terminal residue" evidence="2">
    <location>
        <position position="1"/>
    </location>
</feature>
<keyword evidence="3" id="KW-1185">Reference proteome</keyword>
<dbReference type="SMART" id="SM00736">
    <property type="entry name" value="CADG"/>
    <property type="match status" value="3"/>
</dbReference>
<evidence type="ECO:0000313" key="2">
    <source>
        <dbReference type="EMBL" id="PTF10711.1"/>
    </source>
</evidence>
<dbReference type="InterPro" id="IPR006644">
    <property type="entry name" value="Cadg"/>
</dbReference>
<proteinExistence type="predicted"/>
<dbReference type="PANTHER" id="PTHR46343:SF2">
    <property type="entry name" value="SUSHI_VON WILLEBRAND FACTOR TYPE A_EGF_PENTRAXIN DOMAIN-CONTAINING 1"/>
    <property type="match status" value="1"/>
</dbReference>
<evidence type="ECO:0000259" key="1">
    <source>
        <dbReference type="SMART" id="SM00736"/>
    </source>
</evidence>
<gene>
    <name evidence="2" type="ORF">BUY47_11900</name>
</gene>
<reference evidence="2 3" key="1">
    <citation type="journal article" date="2016" name="Front. Microbiol.">
        <title>Comprehensive Phylogenetic Analysis of Bovine Non-aureus Staphylococci Species Based on Whole-Genome Sequencing.</title>
        <authorList>
            <person name="Naushad S."/>
            <person name="Barkema H.W."/>
            <person name="Luby C."/>
            <person name="Condas L.A."/>
            <person name="Nobrega D.B."/>
            <person name="Carson D.A."/>
            <person name="De Buck J."/>
        </authorList>
    </citation>
    <scope>NUCLEOTIDE SEQUENCE [LARGE SCALE GENOMIC DNA]</scope>
    <source>
        <strain evidence="2 3">SNUC 1409</strain>
    </source>
</reference>